<feature type="transmembrane region" description="Helical" evidence="7">
    <location>
        <begin position="359"/>
        <end position="378"/>
    </location>
</feature>
<keyword evidence="7" id="KW-0458">Lysosome</keyword>
<feature type="transmembrane region" description="Helical" evidence="7">
    <location>
        <begin position="159"/>
        <end position="182"/>
    </location>
</feature>
<protein>
    <recommendedName>
        <fullName evidence="7">Battenin</fullName>
    </recommendedName>
</protein>
<keyword evidence="5 7" id="KW-1133">Transmembrane helix</keyword>
<gene>
    <name evidence="8" type="ORF">C7M84_007179</name>
</gene>
<dbReference type="GO" id="GO:0007040">
    <property type="term" value="P:lysosome organization"/>
    <property type="evidence" value="ECO:0007669"/>
    <property type="project" value="TreeGrafter"/>
</dbReference>
<feature type="transmembrane region" description="Helical" evidence="7">
    <location>
        <begin position="107"/>
        <end position="127"/>
    </location>
</feature>
<dbReference type="Proteomes" id="UP000283509">
    <property type="component" value="Unassembled WGS sequence"/>
</dbReference>
<reference evidence="8 9" key="1">
    <citation type="submission" date="2018-04" db="EMBL/GenBank/DDBJ databases">
        <authorList>
            <person name="Zhang X."/>
            <person name="Yuan J."/>
            <person name="Li F."/>
            <person name="Xiang J."/>
        </authorList>
    </citation>
    <scope>NUCLEOTIDE SEQUENCE [LARGE SCALE GENOMIC DNA]</scope>
    <source>
        <tissue evidence="8">Muscle</tissue>
    </source>
</reference>
<dbReference type="STRING" id="6689.A0A3R7P3D4"/>
<sequence>MSHSFDVVDTSVDTDEYESAMDSTPIQSFSTTEGMISVTEPAPSSDIVKERWTNLLAYWLLGLTNNFAYVVMLSAAHDILSQDFSKDAVGLPENATNISNPRDCNRMSTGAILLADIIPSLIMKVFAPFMWSHIHFRVGTVVMLCVLSFVLVGEAVSENMAIIGVVCASASSGLGEVTFLAYTARFHRNVVSTWSSGTGAAGLFGALSYAGFTSAGLTPRTTVLLMLIIPVVMSLSFWLLLKHPNQAGLCGSRQHYKIIRQEEDDESIEAKDFEVSLRFSEKMELLPSLLKYMIPIALVYIAEYVINQGLVELIYFPDQKDWLNHHEQYRWYQATYQLGVLLSRSSVNFFYIRQVWITTVLQWINVLIFLTCAVFWWISSIWVVLVLILWEGLLGGAAYVNTFYKITQEVSDHQKPFALAITTLSDTVGVTIAGFISIPLHNVICQLPL</sequence>
<feature type="transmembrane region" description="Helical" evidence="7">
    <location>
        <begin position="55"/>
        <end position="76"/>
    </location>
</feature>
<feature type="transmembrane region" description="Helical" evidence="7">
    <location>
        <begin position="223"/>
        <end position="241"/>
    </location>
</feature>
<feature type="transmembrane region" description="Helical" evidence="7">
    <location>
        <begin position="134"/>
        <end position="153"/>
    </location>
</feature>
<evidence type="ECO:0000256" key="2">
    <source>
        <dbReference type="ARBA" id="ARBA00007467"/>
    </source>
</evidence>
<dbReference type="EMBL" id="QCYY01001910">
    <property type="protein sequence ID" value="ROT74327.1"/>
    <property type="molecule type" value="Genomic_DNA"/>
</dbReference>
<feature type="transmembrane region" description="Helical" evidence="7">
    <location>
        <begin position="384"/>
        <end position="404"/>
    </location>
</feature>
<name>A0A3R7P3D4_PENVA</name>
<proteinExistence type="inferred from homology"/>
<dbReference type="PIRSF" id="PIRSF015974">
    <property type="entry name" value="CLN3_BTN1"/>
    <property type="match status" value="1"/>
</dbReference>
<keyword evidence="4 7" id="KW-0812">Transmembrane</keyword>
<feature type="transmembrane region" description="Helical" evidence="7">
    <location>
        <begin position="194"/>
        <end position="217"/>
    </location>
</feature>
<comment type="subcellular location">
    <subcellularLocation>
        <location evidence="1">Endomembrane system</location>
        <topology evidence="1">Multi-pass membrane protein</topology>
    </subcellularLocation>
    <subcellularLocation>
        <location evidence="7">Lysosome membrane</location>
        <topology evidence="7">Multi-pass membrane protein</topology>
    </subcellularLocation>
</comment>
<dbReference type="AlphaFoldDB" id="A0A3R7P3D4"/>
<evidence type="ECO:0000313" key="8">
    <source>
        <dbReference type="EMBL" id="ROT74327.1"/>
    </source>
</evidence>
<dbReference type="GO" id="GO:0051453">
    <property type="term" value="P:regulation of intracellular pH"/>
    <property type="evidence" value="ECO:0007669"/>
    <property type="project" value="TreeGrafter"/>
</dbReference>
<dbReference type="InterPro" id="IPR018460">
    <property type="entry name" value="Battenin_disease_Cln3_subgr"/>
</dbReference>
<evidence type="ECO:0000256" key="7">
    <source>
        <dbReference type="RuleBase" id="RU361113"/>
    </source>
</evidence>
<dbReference type="Gene3D" id="1.20.1250.20">
    <property type="entry name" value="MFS general substrate transporter like domains"/>
    <property type="match status" value="1"/>
</dbReference>
<organism evidence="8 9">
    <name type="scientific">Penaeus vannamei</name>
    <name type="common">Whiteleg shrimp</name>
    <name type="synonym">Litopenaeus vannamei</name>
    <dbReference type="NCBI Taxonomy" id="6689"/>
    <lineage>
        <taxon>Eukaryota</taxon>
        <taxon>Metazoa</taxon>
        <taxon>Ecdysozoa</taxon>
        <taxon>Arthropoda</taxon>
        <taxon>Crustacea</taxon>
        <taxon>Multicrustacea</taxon>
        <taxon>Malacostraca</taxon>
        <taxon>Eumalacostraca</taxon>
        <taxon>Eucarida</taxon>
        <taxon>Decapoda</taxon>
        <taxon>Dendrobranchiata</taxon>
        <taxon>Penaeoidea</taxon>
        <taxon>Penaeidae</taxon>
        <taxon>Penaeus</taxon>
    </lineage>
</organism>
<keyword evidence="6 7" id="KW-0472">Membrane</keyword>
<dbReference type="PRINTS" id="PR01315">
    <property type="entry name" value="BATTENIN"/>
</dbReference>
<comment type="similarity">
    <text evidence="2 7">Belongs to the battenin family.</text>
</comment>
<dbReference type="GO" id="GO:0005765">
    <property type="term" value="C:lysosomal membrane"/>
    <property type="evidence" value="ECO:0007669"/>
    <property type="project" value="UniProtKB-SubCell"/>
</dbReference>
<dbReference type="SUPFAM" id="SSF103473">
    <property type="entry name" value="MFS general substrate transporter"/>
    <property type="match status" value="1"/>
</dbReference>
<dbReference type="Pfam" id="PF02487">
    <property type="entry name" value="CLN3"/>
    <property type="match status" value="1"/>
</dbReference>
<dbReference type="PANTHER" id="PTHR10981:SF0">
    <property type="entry name" value="BATTENIN"/>
    <property type="match status" value="1"/>
</dbReference>
<feature type="transmembrane region" description="Helical" evidence="7">
    <location>
        <begin position="416"/>
        <end position="440"/>
    </location>
</feature>
<evidence type="ECO:0000256" key="6">
    <source>
        <dbReference type="ARBA" id="ARBA00023136"/>
    </source>
</evidence>
<evidence type="ECO:0000256" key="4">
    <source>
        <dbReference type="ARBA" id="ARBA00022692"/>
    </source>
</evidence>
<keyword evidence="9" id="KW-1185">Reference proteome</keyword>
<dbReference type="GO" id="GO:0012505">
    <property type="term" value="C:endomembrane system"/>
    <property type="evidence" value="ECO:0007669"/>
    <property type="project" value="UniProtKB-SubCell"/>
</dbReference>
<evidence type="ECO:0000313" key="9">
    <source>
        <dbReference type="Proteomes" id="UP000283509"/>
    </source>
</evidence>
<dbReference type="PANTHER" id="PTHR10981">
    <property type="entry name" value="BATTENIN"/>
    <property type="match status" value="1"/>
</dbReference>
<keyword evidence="3" id="KW-0813">Transport</keyword>
<dbReference type="InterPro" id="IPR003492">
    <property type="entry name" value="Battenin_disease_Cln3"/>
</dbReference>
<evidence type="ECO:0000256" key="3">
    <source>
        <dbReference type="ARBA" id="ARBA00022448"/>
    </source>
</evidence>
<evidence type="ECO:0000256" key="5">
    <source>
        <dbReference type="ARBA" id="ARBA00022989"/>
    </source>
</evidence>
<accession>A0A3R7P3D4</accession>
<comment type="caution">
    <text evidence="8">The sequence shown here is derived from an EMBL/GenBank/DDBJ whole genome shotgun (WGS) entry which is preliminary data.</text>
</comment>
<dbReference type="OrthoDB" id="5965864at2759"/>
<dbReference type="InterPro" id="IPR036259">
    <property type="entry name" value="MFS_trans_sf"/>
</dbReference>
<evidence type="ECO:0000256" key="1">
    <source>
        <dbReference type="ARBA" id="ARBA00004127"/>
    </source>
</evidence>
<reference evidence="8 9" key="2">
    <citation type="submission" date="2019-01" db="EMBL/GenBank/DDBJ databases">
        <title>The decoding of complex shrimp genome reveals the adaptation for benthos swimmer, frequently molting mechanism and breeding impact on genome.</title>
        <authorList>
            <person name="Sun Y."/>
            <person name="Gao Y."/>
            <person name="Yu Y."/>
        </authorList>
    </citation>
    <scope>NUCLEOTIDE SEQUENCE [LARGE SCALE GENOMIC DNA]</scope>
    <source>
        <tissue evidence="8">Muscle</tissue>
    </source>
</reference>